<dbReference type="RefSeq" id="WP_089059921.1">
    <property type="nucleotide sequence ID" value="NZ_MUHD01000063.1"/>
</dbReference>
<keyword evidence="2" id="KW-1185">Reference proteome</keyword>
<gene>
    <name evidence="1" type="ORF">B0A81_21475</name>
</gene>
<evidence type="ECO:0000313" key="2">
    <source>
        <dbReference type="Proteomes" id="UP000198381"/>
    </source>
</evidence>
<dbReference type="EMBL" id="MUHD01000063">
    <property type="protein sequence ID" value="OXA99108.1"/>
    <property type="molecule type" value="Genomic_DNA"/>
</dbReference>
<sequence length="95" mass="10777">MKGSYFIKTKVVSVETGDPIEINFYFEFQTSDVILSIGTKNSLEGYCEGSYAIVKDKEGLKLKYTGDGTCTSDEEESSFLIKKENDQYYKKVKDL</sequence>
<organism evidence="1 2">
    <name type="scientific">Flavobacterium plurextorum</name>
    <dbReference type="NCBI Taxonomy" id="1114867"/>
    <lineage>
        <taxon>Bacteria</taxon>
        <taxon>Pseudomonadati</taxon>
        <taxon>Bacteroidota</taxon>
        <taxon>Flavobacteriia</taxon>
        <taxon>Flavobacteriales</taxon>
        <taxon>Flavobacteriaceae</taxon>
        <taxon>Flavobacterium</taxon>
    </lineage>
</organism>
<dbReference type="Proteomes" id="UP000198381">
    <property type="component" value="Unassembled WGS sequence"/>
</dbReference>
<name>A0ABX4CNJ8_9FLAO</name>
<evidence type="ECO:0000313" key="1">
    <source>
        <dbReference type="EMBL" id="OXA99108.1"/>
    </source>
</evidence>
<proteinExistence type="predicted"/>
<reference evidence="1 2" key="1">
    <citation type="submission" date="2016-11" db="EMBL/GenBank/DDBJ databases">
        <title>Whole genomes of Flavobacteriaceae.</title>
        <authorList>
            <person name="Stine C."/>
            <person name="Li C."/>
            <person name="Tadesse D."/>
        </authorList>
    </citation>
    <scope>NUCLEOTIDE SEQUENCE [LARGE SCALE GENOMIC DNA]</scope>
    <source>
        <strain evidence="1 2">CCUG 60112</strain>
    </source>
</reference>
<comment type="caution">
    <text evidence="1">The sequence shown here is derived from an EMBL/GenBank/DDBJ whole genome shotgun (WGS) entry which is preliminary data.</text>
</comment>
<protein>
    <submittedName>
        <fullName evidence="1">Uncharacterized protein</fullName>
    </submittedName>
</protein>
<accession>A0ABX4CNJ8</accession>